<dbReference type="Gene3D" id="3.60.21.10">
    <property type="match status" value="1"/>
</dbReference>
<dbReference type="GO" id="GO:0005737">
    <property type="term" value="C:cytoplasm"/>
    <property type="evidence" value="ECO:0007669"/>
    <property type="project" value="TreeGrafter"/>
</dbReference>
<feature type="transmembrane region" description="Helical" evidence="1">
    <location>
        <begin position="120"/>
        <end position="142"/>
    </location>
</feature>
<feature type="transmembrane region" description="Helical" evidence="1">
    <location>
        <begin position="88"/>
        <end position="108"/>
    </location>
</feature>
<dbReference type="SUPFAM" id="SSF56300">
    <property type="entry name" value="Metallo-dependent phosphatases"/>
    <property type="match status" value="1"/>
</dbReference>
<dbReference type="InterPro" id="IPR018750">
    <property type="entry name" value="DUF2306_membrane"/>
</dbReference>
<keyword evidence="1" id="KW-0812">Transmembrane</keyword>
<dbReference type="Pfam" id="PF00149">
    <property type="entry name" value="Metallophos"/>
    <property type="match status" value="1"/>
</dbReference>
<evidence type="ECO:0000259" key="2">
    <source>
        <dbReference type="Pfam" id="PF00149"/>
    </source>
</evidence>
<dbReference type="InterPro" id="IPR004843">
    <property type="entry name" value="Calcineurin-like_PHP"/>
</dbReference>
<dbReference type="PANTHER" id="PTHR32440:SF0">
    <property type="entry name" value="PHOSPHATASE DCR2-RELATED"/>
    <property type="match status" value="1"/>
</dbReference>
<evidence type="ECO:0000313" key="3">
    <source>
        <dbReference type="EMBL" id="KAK0302382.1"/>
    </source>
</evidence>
<keyword evidence="1" id="KW-1133">Transmembrane helix</keyword>
<dbReference type="GO" id="GO:0004721">
    <property type="term" value="F:phosphoprotein phosphatase activity"/>
    <property type="evidence" value="ECO:0007669"/>
    <property type="project" value="TreeGrafter"/>
</dbReference>
<name>A0AAN6F3A6_9PEZI</name>
<evidence type="ECO:0000313" key="4">
    <source>
        <dbReference type="Proteomes" id="UP001168146"/>
    </source>
</evidence>
<feature type="transmembrane region" description="Helical" evidence="1">
    <location>
        <begin position="185"/>
        <end position="214"/>
    </location>
</feature>
<keyword evidence="1" id="KW-0472">Membrane</keyword>
<feature type="transmembrane region" description="Helical" evidence="1">
    <location>
        <begin position="28"/>
        <end position="46"/>
    </location>
</feature>
<dbReference type="AlphaFoldDB" id="A0AAN6F3A6"/>
<dbReference type="EMBL" id="JASUXU010000191">
    <property type="protein sequence ID" value="KAK0302382.1"/>
    <property type="molecule type" value="Genomic_DNA"/>
</dbReference>
<comment type="caution">
    <text evidence="3">The sequence shown here is derived from an EMBL/GenBank/DDBJ whole genome shotgun (WGS) entry which is preliminary data.</text>
</comment>
<proteinExistence type="predicted"/>
<dbReference type="InterPro" id="IPR029052">
    <property type="entry name" value="Metallo-depent_PP-like"/>
</dbReference>
<protein>
    <recommendedName>
        <fullName evidence="2">Calcineurin-like phosphoesterase domain-containing protein</fullName>
    </recommendedName>
</protein>
<dbReference type="Pfam" id="PF10067">
    <property type="entry name" value="DUF2306"/>
    <property type="match status" value="1"/>
</dbReference>
<organism evidence="3 4">
    <name type="scientific">Friedmanniomyces endolithicus</name>
    <dbReference type="NCBI Taxonomy" id="329885"/>
    <lineage>
        <taxon>Eukaryota</taxon>
        <taxon>Fungi</taxon>
        <taxon>Dikarya</taxon>
        <taxon>Ascomycota</taxon>
        <taxon>Pezizomycotina</taxon>
        <taxon>Dothideomycetes</taxon>
        <taxon>Dothideomycetidae</taxon>
        <taxon>Mycosphaerellales</taxon>
        <taxon>Teratosphaeriaceae</taxon>
        <taxon>Friedmanniomyces</taxon>
    </lineage>
</organism>
<accession>A0AAN6F3A6</accession>
<dbReference type="PANTHER" id="PTHR32440">
    <property type="entry name" value="PHOSPHATASE DCR2-RELATED-RELATED"/>
    <property type="match status" value="1"/>
</dbReference>
<gene>
    <name evidence="3" type="ORF">LTR82_017888</name>
</gene>
<feature type="domain" description="Calcineurin-like phosphoesterase" evidence="2">
    <location>
        <begin position="366"/>
        <end position="558"/>
    </location>
</feature>
<dbReference type="Proteomes" id="UP001168146">
    <property type="component" value="Unassembled WGS sequence"/>
</dbReference>
<feature type="transmembrane region" description="Helical" evidence="1">
    <location>
        <begin position="148"/>
        <end position="173"/>
    </location>
</feature>
<evidence type="ECO:0000256" key="1">
    <source>
        <dbReference type="SAM" id="Phobius"/>
    </source>
</evidence>
<reference evidence="3" key="1">
    <citation type="submission" date="2021-12" db="EMBL/GenBank/DDBJ databases">
        <title>Black yeast isolated from Biological Soil Crust.</title>
        <authorList>
            <person name="Kurbessoian T."/>
        </authorList>
    </citation>
    <scope>NUCLEOTIDE SEQUENCE</scope>
    <source>
        <strain evidence="3">CCFEE 5208</strain>
    </source>
</reference>
<sequence>MAKDSRPPVNGFVGAMRKVYNPLGFSKGYNFVLFFITMGYLFGFTLSRLEYLSFRGVFCNPHSSGATGAAPGECYYYLQNPYKIGIQLHLYTILPAALLVVLQFVPIIRHKLRLFHRLNGYLVITLSLISSAGAIMILPHAFGGDLAIQTYGGALVISTTLAYLMAYVNIKLLQIDQHRAWMFRAWAYFSTIITLRLIQVSAGAIISLLGGWYVSRPCAQINSILGQTETLAAYPSCSSFYDGTNPSQHVAVAAGFPKGTAVEIAAAMGVTFGAAGWLALWLHVTMVEIYLRITPAESDRLRQVSYERQFARGSKRPGYAGLVAEHFGDAKPYVPLAPEMLTKALDVETDEKSRDTQPRVRKDGKFKIVQLSDAHLSTSTAVCLDAIGPNYNEPSTHCEADFRTLELLESVLDSEAPDLVILSGDQLAAPLIERRISYAAIFGNHDDEGALSLSRATQMSLLQTLPYSLSQPGPENVEGIGNYYLEILAPSPSTHSALTIYFLDTHGLPPDEKKYKGYDWLEPSQISWFTSTAQGLRKQHAKYSHFHLDMAFIHIPLPEYAEEGLVVKGGQWREGITAPKFNSHFYDALADEGILG</sequence>